<evidence type="ECO:0000256" key="10">
    <source>
        <dbReference type="SAM" id="Phobius"/>
    </source>
</evidence>
<name>A0A438K1F4_VITVI</name>
<dbReference type="InterPro" id="IPR044751">
    <property type="entry name" value="Ion_transp-like_CBS"/>
</dbReference>
<dbReference type="PANTHER" id="PTHR12064">
    <property type="entry name" value="METAL TRANSPORTER CNNM"/>
    <property type="match status" value="1"/>
</dbReference>
<dbReference type="AlphaFoldDB" id="A0A438K1F4"/>
<reference evidence="12 13" key="1">
    <citation type="journal article" date="2018" name="PLoS Genet.">
        <title>Population sequencing reveals clonal diversity and ancestral inbreeding in the grapevine cultivar Chardonnay.</title>
        <authorList>
            <person name="Roach M.J."/>
            <person name="Johnson D.L."/>
            <person name="Bohlmann J."/>
            <person name="van Vuuren H.J."/>
            <person name="Jones S.J."/>
            <person name="Pretorius I.S."/>
            <person name="Schmidt S.A."/>
            <person name="Borneman A.R."/>
        </authorList>
    </citation>
    <scope>NUCLEOTIDE SEQUENCE [LARGE SCALE GENOMIC DNA]</scope>
    <source>
        <strain evidence="13">cv. Chardonnay</strain>
        <tissue evidence="12">Leaf</tissue>
    </source>
</reference>
<accession>A0A438K1F4</accession>
<feature type="domain" description="CNNM transmembrane" evidence="11">
    <location>
        <begin position="8"/>
        <end position="191"/>
    </location>
</feature>
<dbReference type="PROSITE" id="PS51846">
    <property type="entry name" value="CNNM"/>
    <property type="match status" value="1"/>
</dbReference>
<evidence type="ECO:0000259" key="11">
    <source>
        <dbReference type="PROSITE" id="PS51846"/>
    </source>
</evidence>
<keyword evidence="4 8" id="KW-1133">Transmembrane helix</keyword>
<dbReference type="EMBL" id="QGNW01000019">
    <property type="protein sequence ID" value="RVX15008.1"/>
    <property type="molecule type" value="Genomic_DNA"/>
</dbReference>
<keyword evidence="2 8" id="KW-0812">Transmembrane</keyword>
<evidence type="ECO:0000313" key="13">
    <source>
        <dbReference type="Proteomes" id="UP000288805"/>
    </source>
</evidence>
<dbReference type="Proteomes" id="UP000288805">
    <property type="component" value="Unassembled WGS sequence"/>
</dbReference>
<evidence type="ECO:0000313" key="12">
    <source>
        <dbReference type="EMBL" id="RVX15008.1"/>
    </source>
</evidence>
<dbReference type="CDD" id="cd04590">
    <property type="entry name" value="CBS_pair_CorC_HlyC_assoc"/>
    <property type="match status" value="1"/>
</dbReference>
<proteinExistence type="predicted"/>
<sequence length="524" mass="56720">MAADVACCGTKFFIYVVIIVGLVGFAGLMAGLTLGLMSLGLVDLEVLIKSGRPQDRIHAAKIFPVVKNQHLLLCTLLIGNSLAMESLPIFLDKLVPPWAAILISVTLILMFGEILPQALCTRYGMTVGATMAPFVRVLLLLFYPIAYPISKVLDWMLGKGHAALLRRAELKTFVDFHGNEAGKGGDLTHDETTIIAGALELTEKTAKDAMTPISKAFSLDLDGTLTLETLNAIMTIGHSRVPVYAGKPTNIIGLILVKNLLMVDPDDAVPLRKMVIRKIPRVSENMPLYDILNEFQKGHSHIAVVFKDLNETKEAQNKTKDGALQVSMKREQDEVGATAVTHNLGVKQELHDAGTAVAKNDADQQQKKNPAVPVFKKRHRGCSFCILDVENAPLPEFPPNEVAVGVITMEDVIEELLQEEILDETDEYVNIHNRIKVNMHASSQEKDPNSNPPQPSTKVSSIAGMLTPTLPASTGLNPAQNSPISPCLEPPGPTPTLSISSNTSKSGSSITTHKASGEDLLRDC</sequence>
<feature type="compositionally biased region" description="Basic and acidic residues" evidence="9">
    <location>
        <begin position="515"/>
        <end position="524"/>
    </location>
</feature>
<keyword evidence="6 8" id="KW-0472">Membrane</keyword>
<feature type="compositionally biased region" description="Low complexity" evidence="9">
    <location>
        <begin position="496"/>
        <end position="512"/>
    </location>
</feature>
<dbReference type="GO" id="GO:0010960">
    <property type="term" value="P:magnesium ion homeostasis"/>
    <property type="evidence" value="ECO:0007669"/>
    <property type="project" value="InterPro"/>
</dbReference>
<evidence type="ECO:0000256" key="2">
    <source>
        <dbReference type="ARBA" id="ARBA00022692"/>
    </source>
</evidence>
<feature type="region of interest" description="Disordered" evidence="9">
    <location>
        <begin position="440"/>
        <end position="524"/>
    </location>
</feature>
<feature type="transmembrane region" description="Helical" evidence="10">
    <location>
        <begin position="12"/>
        <end position="42"/>
    </location>
</feature>
<dbReference type="PANTHER" id="PTHR12064:SF76">
    <property type="entry name" value="CNNM TRANSMEMBRANE DOMAIN-CONTAINING PROTEIN"/>
    <property type="match status" value="1"/>
</dbReference>
<evidence type="ECO:0000256" key="9">
    <source>
        <dbReference type="SAM" id="MobiDB-lite"/>
    </source>
</evidence>
<evidence type="ECO:0000256" key="3">
    <source>
        <dbReference type="ARBA" id="ARBA00022737"/>
    </source>
</evidence>
<dbReference type="FunFam" id="3.10.580.10:FF:000015">
    <property type="entry name" value="DUF21 domain-containing protein"/>
    <property type="match status" value="1"/>
</dbReference>
<comment type="subcellular location">
    <subcellularLocation>
        <location evidence="1">Membrane</location>
        <topology evidence="1">Multi-pass membrane protein</topology>
    </subcellularLocation>
</comment>
<evidence type="ECO:0000256" key="1">
    <source>
        <dbReference type="ARBA" id="ARBA00004141"/>
    </source>
</evidence>
<dbReference type="Gene3D" id="3.10.580.10">
    <property type="entry name" value="CBS-domain"/>
    <property type="match status" value="2"/>
</dbReference>
<comment type="caution">
    <text evidence="12">The sequence shown here is derived from an EMBL/GenBank/DDBJ whole genome shotgun (WGS) entry which is preliminary data.</text>
</comment>
<organism evidence="12 13">
    <name type="scientific">Vitis vinifera</name>
    <name type="common">Grape</name>
    <dbReference type="NCBI Taxonomy" id="29760"/>
    <lineage>
        <taxon>Eukaryota</taxon>
        <taxon>Viridiplantae</taxon>
        <taxon>Streptophyta</taxon>
        <taxon>Embryophyta</taxon>
        <taxon>Tracheophyta</taxon>
        <taxon>Spermatophyta</taxon>
        <taxon>Magnoliopsida</taxon>
        <taxon>eudicotyledons</taxon>
        <taxon>Gunneridae</taxon>
        <taxon>Pentapetalae</taxon>
        <taxon>rosids</taxon>
        <taxon>Vitales</taxon>
        <taxon>Vitaceae</taxon>
        <taxon>Viteae</taxon>
        <taxon>Vitis</taxon>
    </lineage>
</organism>
<evidence type="ECO:0000256" key="5">
    <source>
        <dbReference type="ARBA" id="ARBA00023122"/>
    </source>
</evidence>
<evidence type="ECO:0000256" key="4">
    <source>
        <dbReference type="ARBA" id="ARBA00022989"/>
    </source>
</evidence>
<gene>
    <name evidence="12" type="primary">CBSDUF7</name>
    <name evidence="12" type="ORF">CK203_007927</name>
</gene>
<feature type="transmembrane region" description="Helical" evidence="10">
    <location>
        <begin position="127"/>
        <end position="146"/>
    </location>
</feature>
<evidence type="ECO:0000256" key="7">
    <source>
        <dbReference type="ARBA" id="ARBA00023180"/>
    </source>
</evidence>
<evidence type="ECO:0000256" key="8">
    <source>
        <dbReference type="PROSITE-ProRule" id="PRU01193"/>
    </source>
</evidence>
<feature type="compositionally biased region" description="Polar residues" evidence="9">
    <location>
        <begin position="470"/>
        <end position="484"/>
    </location>
</feature>
<dbReference type="InterPro" id="IPR002550">
    <property type="entry name" value="CNNM"/>
</dbReference>
<keyword evidence="3" id="KW-0677">Repeat</keyword>
<dbReference type="Pfam" id="PF01595">
    <property type="entry name" value="CNNM"/>
    <property type="match status" value="1"/>
</dbReference>
<dbReference type="GO" id="GO:0016020">
    <property type="term" value="C:membrane"/>
    <property type="evidence" value="ECO:0007669"/>
    <property type="project" value="UniProtKB-SubCell"/>
</dbReference>
<dbReference type="SUPFAM" id="SSF54631">
    <property type="entry name" value="CBS-domain pair"/>
    <property type="match status" value="1"/>
</dbReference>
<keyword evidence="7" id="KW-0325">Glycoprotein</keyword>
<protein>
    <submittedName>
        <fullName evidence="12">DUF21 domain-containing protein</fullName>
    </submittedName>
</protein>
<evidence type="ECO:0000256" key="6">
    <source>
        <dbReference type="ARBA" id="ARBA00023136"/>
    </source>
</evidence>
<dbReference type="InterPro" id="IPR045095">
    <property type="entry name" value="ACDP"/>
</dbReference>
<feature type="transmembrane region" description="Helical" evidence="10">
    <location>
        <begin position="97"/>
        <end position="115"/>
    </location>
</feature>
<keyword evidence="5" id="KW-0129">CBS domain</keyword>
<dbReference type="InterPro" id="IPR046342">
    <property type="entry name" value="CBS_dom_sf"/>
</dbReference>